<keyword evidence="9" id="KW-0378">Hydrolase</keyword>
<organism evidence="9 10">
    <name type="scientific">Alishewanella longhuensis</name>
    <dbReference type="NCBI Taxonomy" id="1091037"/>
    <lineage>
        <taxon>Bacteria</taxon>
        <taxon>Pseudomonadati</taxon>
        <taxon>Pseudomonadota</taxon>
        <taxon>Gammaproteobacteria</taxon>
        <taxon>Alteromonadales</taxon>
        <taxon>Alteromonadaceae</taxon>
        <taxon>Alishewanella</taxon>
    </lineage>
</organism>
<accession>A0ABQ3KT02</accession>
<dbReference type="Pfam" id="PF00145">
    <property type="entry name" value="DNA_methylase"/>
    <property type="match status" value="2"/>
</dbReference>
<dbReference type="InterPro" id="IPR001525">
    <property type="entry name" value="C5_MeTfrase"/>
</dbReference>
<dbReference type="SUPFAM" id="SSF53335">
    <property type="entry name" value="S-adenosyl-L-methionine-dependent methyltransferases"/>
    <property type="match status" value="1"/>
</dbReference>
<keyword evidence="3 7" id="KW-0808">Transferase</keyword>
<dbReference type="RefSeq" id="WP_189429248.1">
    <property type="nucleotide sequence ID" value="NZ_BNAO01000001.1"/>
</dbReference>
<keyword evidence="2 7" id="KW-0489">Methyltransferase</keyword>
<dbReference type="PANTHER" id="PTHR10629:SF52">
    <property type="entry name" value="DNA (CYTOSINE-5)-METHYLTRANSFERASE 1"/>
    <property type="match status" value="1"/>
</dbReference>
<sequence length="522" mass="58318">MKRNSIPVVDLFAGPGGLGEGFSAFNDGKSFHIVVSAEKDPIAHKTLRLRAFYRLLRSERPELLSDYYSYCHGETTEPYSEASEDLWKRAGQEALCIELGTEEGNAELDKAITSALCSTPNIPWVLIGGPPCQAYSLVGRARNKGKADYKAEGDNRHFLYKEYLRIIQRYRPALFVMENVKGLLSAKVNDSLIFHEILRDLACPERAIEGVCNGVRYKIFSMVSDQSFSAEDDPAKLDANSFIIKAEDYGIPQARHRVILVGVREDMVSGPIPNLEKQEEVSVEDAIDELPKLRSRLSKQPDSPELWADNLGILLDELADSAVDYSMQDIATGLKQAAGSLKKHFDHGANVYPKKYDAETGSEQLDAWLMDKNLSVWLNHESRSHRIDDLGRYAYAAVFAEQHNKSPKGHAEFLLPGLAPAHKNWESGKFSDRFRVQTRNGPSSTITSHISKDGHYFIHYDPAQCRSLTVREAARLQTFPDNYFFQGPRTEQFHQVGNAVPPLLANQIAAIVLDYINGEGAG</sequence>
<gene>
    <name evidence="9" type="ORF">GCM10010919_01830</name>
</gene>
<evidence type="ECO:0000256" key="5">
    <source>
        <dbReference type="ARBA" id="ARBA00022747"/>
    </source>
</evidence>
<keyword evidence="9" id="KW-0540">Nuclease</keyword>
<dbReference type="Gene3D" id="3.90.120.10">
    <property type="entry name" value="DNA Methylase, subunit A, domain 2"/>
    <property type="match status" value="1"/>
</dbReference>
<dbReference type="NCBIfam" id="TIGR00675">
    <property type="entry name" value="dcm"/>
    <property type="match status" value="1"/>
</dbReference>
<evidence type="ECO:0000256" key="8">
    <source>
        <dbReference type="RuleBase" id="RU000416"/>
    </source>
</evidence>
<evidence type="ECO:0000256" key="3">
    <source>
        <dbReference type="ARBA" id="ARBA00022679"/>
    </source>
</evidence>
<dbReference type="InterPro" id="IPR029063">
    <property type="entry name" value="SAM-dependent_MTases_sf"/>
</dbReference>
<evidence type="ECO:0000256" key="6">
    <source>
        <dbReference type="ARBA" id="ARBA00047422"/>
    </source>
</evidence>
<reference evidence="10" key="1">
    <citation type="journal article" date="2019" name="Int. J. Syst. Evol. Microbiol.">
        <title>The Global Catalogue of Microorganisms (GCM) 10K type strain sequencing project: providing services to taxonomists for standard genome sequencing and annotation.</title>
        <authorList>
            <consortium name="The Broad Institute Genomics Platform"/>
            <consortium name="The Broad Institute Genome Sequencing Center for Infectious Disease"/>
            <person name="Wu L."/>
            <person name="Ma J."/>
        </authorList>
    </citation>
    <scope>NUCLEOTIDE SEQUENCE [LARGE SCALE GENOMIC DNA]</scope>
    <source>
        <strain evidence="10">CGMCC 1.7003</strain>
    </source>
</reference>
<evidence type="ECO:0000313" key="9">
    <source>
        <dbReference type="EMBL" id="GHG59374.1"/>
    </source>
</evidence>
<dbReference type="Gene3D" id="3.40.50.150">
    <property type="entry name" value="Vaccinia Virus protein VP39"/>
    <property type="match status" value="1"/>
</dbReference>
<protein>
    <recommendedName>
        <fullName evidence="1">DNA (cytosine-5-)-methyltransferase</fullName>
        <ecNumber evidence="1">2.1.1.37</ecNumber>
    </recommendedName>
</protein>
<proteinExistence type="inferred from homology"/>
<dbReference type="GO" id="GO:0004519">
    <property type="term" value="F:endonuclease activity"/>
    <property type="evidence" value="ECO:0007669"/>
    <property type="project" value="UniProtKB-KW"/>
</dbReference>
<keyword evidence="5" id="KW-0680">Restriction system</keyword>
<feature type="active site" evidence="7">
    <location>
        <position position="132"/>
    </location>
</feature>
<dbReference type="EMBL" id="BNAO01000001">
    <property type="protein sequence ID" value="GHG59374.1"/>
    <property type="molecule type" value="Genomic_DNA"/>
</dbReference>
<dbReference type="Proteomes" id="UP000659697">
    <property type="component" value="Unassembled WGS sequence"/>
</dbReference>
<keyword evidence="9" id="KW-0255">Endonuclease</keyword>
<evidence type="ECO:0000256" key="7">
    <source>
        <dbReference type="PROSITE-ProRule" id="PRU01016"/>
    </source>
</evidence>
<evidence type="ECO:0000256" key="2">
    <source>
        <dbReference type="ARBA" id="ARBA00022603"/>
    </source>
</evidence>
<dbReference type="PRINTS" id="PR00105">
    <property type="entry name" value="C5METTRFRASE"/>
</dbReference>
<name>A0ABQ3KT02_9ALTE</name>
<dbReference type="EC" id="2.1.1.37" evidence="1"/>
<keyword evidence="4 7" id="KW-0949">S-adenosyl-L-methionine</keyword>
<dbReference type="InterPro" id="IPR050390">
    <property type="entry name" value="C5-Methyltransferase"/>
</dbReference>
<evidence type="ECO:0000256" key="1">
    <source>
        <dbReference type="ARBA" id="ARBA00011975"/>
    </source>
</evidence>
<dbReference type="PROSITE" id="PS51679">
    <property type="entry name" value="SAM_MT_C5"/>
    <property type="match status" value="1"/>
</dbReference>
<comment type="catalytic activity">
    <reaction evidence="6">
        <text>a 2'-deoxycytidine in DNA + S-adenosyl-L-methionine = a 5-methyl-2'-deoxycytidine in DNA + S-adenosyl-L-homocysteine + H(+)</text>
        <dbReference type="Rhea" id="RHEA:13681"/>
        <dbReference type="Rhea" id="RHEA-COMP:11369"/>
        <dbReference type="Rhea" id="RHEA-COMP:11370"/>
        <dbReference type="ChEBI" id="CHEBI:15378"/>
        <dbReference type="ChEBI" id="CHEBI:57856"/>
        <dbReference type="ChEBI" id="CHEBI:59789"/>
        <dbReference type="ChEBI" id="CHEBI:85452"/>
        <dbReference type="ChEBI" id="CHEBI:85454"/>
        <dbReference type="EC" id="2.1.1.37"/>
    </reaction>
</comment>
<evidence type="ECO:0000256" key="4">
    <source>
        <dbReference type="ARBA" id="ARBA00022691"/>
    </source>
</evidence>
<evidence type="ECO:0000313" key="10">
    <source>
        <dbReference type="Proteomes" id="UP000659697"/>
    </source>
</evidence>
<comment type="caution">
    <text evidence="9">The sequence shown here is derived from an EMBL/GenBank/DDBJ whole genome shotgun (WGS) entry which is preliminary data.</text>
</comment>
<keyword evidence="10" id="KW-1185">Reference proteome</keyword>
<dbReference type="PANTHER" id="PTHR10629">
    <property type="entry name" value="CYTOSINE-SPECIFIC METHYLTRANSFERASE"/>
    <property type="match status" value="1"/>
</dbReference>
<comment type="similarity">
    <text evidence="7 8">Belongs to the class I-like SAM-binding methyltransferase superfamily. C5-methyltransferase family.</text>
</comment>